<dbReference type="KEGG" id="amt:Amet_4627"/>
<dbReference type="GO" id="GO:0016887">
    <property type="term" value="F:ATP hydrolysis activity"/>
    <property type="evidence" value="ECO:0007669"/>
    <property type="project" value="InterPro"/>
</dbReference>
<proteinExistence type="predicted"/>
<dbReference type="InterPro" id="IPR008995">
    <property type="entry name" value="Mo/tungstate-bd_C_term_dom"/>
</dbReference>
<dbReference type="GO" id="GO:0043190">
    <property type="term" value="C:ATP-binding cassette (ABC) transporter complex"/>
    <property type="evidence" value="ECO:0007669"/>
    <property type="project" value="InterPro"/>
</dbReference>
<evidence type="ECO:0000256" key="2">
    <source>
        <dbReference type="ARBA" id="ARBA00022741"/>
    </source>
</evidence>
<dbReference type="PANTHER" id="PTHR42781:SF4">
    <property type="entry name" value="SPERMIDINE_PUTRESCINE IMPORT ATP-BINDING PROTEIN POTA"/>
    <property type="match status" value="1"/>
</dbReference>
<evidence type="ECO:0000256" key="3">
    <source>
        <dbReference type="ARBA" id="ARBA00022840"/>
    </source>
</evidence>
<dbReference type="PROSITE" id="PS50893">
    <property type="entry name" value="ABC_TRANSPORTER_2"/>
    <property type="match status" value="1"/>
</dbReference>
<dbReference type="InterPro" id="IPR003439">
    <property type="entry name" value="ABC_transporter-like_ATP-bd"/>
</dbReference>
<dbReference type="Pfam" id="PF08402">
    <property type="entry name" value="TOBE_2"/>
    <property type="match status" value="1"/>
</dbReference>
<dbReference type="EMBL" id="CP000724">
    <property type="protein sequence ID" value="ABR50698.1"/>
    <property type="molecule type" value="Genomic_DNA"/>
</dbReference>
<dbReference type="Gene3D" id="3.40.50.300">
    <property type="entry name" value="P-loop containing nucleotide triphosphate hydrolases"/>
    <property type="match status" value="1"/>
</dbReference>
<organism evidence="6 7">
    <name type="scientific">Alkaliphilus metalliredigens (strain QYMF)</name>
    <dbReference type="NCBI Taxonomy" id="293826"/>
    <lineage>
        <taxon>Bacteria</taxon>
        <taxon>Bacillati</taxon>
        <taxon>Bacillota</taxon>
        <taxon>Clostridia</taxon>
        <taxon>Peptostreptococcales</taxon>
        <taxon>Natronincolaceae</taxon>
        <taxon>Alkaliphilus</taxon>
    </lineage>
</organism>
<dbReference type="PROSITE" id="PS00211">
    <property type="entry name" value="ABC_TRANSPORTER_1"/>
    <property type="match status" value="1"/>
</dbReference>
<dbReference type="eggNOG" id="COG3842">
    <property type="taxonomic scope" value="Bacteria"/>
</dbReference>
<name>A6TWY0_ALKMQ</name>
<dbReference type="Proteomes" id="UP000001572">
    <property type="component" value="Chromosome"/>
</dbReference>
<feature type="domain" description="ABC transporter" evidence="5">
    <location>
        <begin position="4"/>
        <end position="235"/>
    </location>
</feature>
<dbReference type="InterPro" id="IPR003593">
    <property type="entry name" value="AAA+_ATPase"/>
</dbReference>
<dbReference type="HOGENOM" id="CLU_000604_1_1_9"/>
<dbReference type="InterPro" id="IPR017871">
    <property type="entry name" value="ABC_transporter-like_CS"/>
</dbReference>
<evidence type="ECO:0000256" key="1">
    <source>
        <dbReference type="ARBA" id="ARBA00022448"/>
    </source>
</evidence>
<dbReference type="PANTHER" id="PTHR42781">
    <property type="entry name" value="SPERMIDINE/PUTRESCINE IMPORT ATP-BINDING PROTEIN POTA"/>
    <property type="match status" value="1"/>
</dbReference>
<dbReference type="RefSeq" id="WP_012065586.1">
    <property type="nucleotide sequence ID" value="NC_009633.1"/>
</dbReference>
<dbReference type="EC" id="7.6.2.9" evidence="4"/>
<reference evidence="7" key="1">
    <citation type="journal article" date="2016" name="Genome Announc.">
        <title>Complete genome sequence of Alkaliphilus metalliredigens strain QYMF, an alkaliphilic and metal-reducing bacterium isolated from borax-contaminated leachate ponds.</title>
        <authorList>
            <person name="Hwang C."/>
            <person name="Copeland A."/>
            <person name="Lucas S."/>
            <person name="Lapidus A."/>
            <person name="Barry K."/>
            <person name="Detter J.C."/>
            <person name="Glavina Del Rio T."/>
            <person name="Hammon N."/>
            <person name="Israni S."/>
            <person name="Dalin E."/>
            <person name="Tice H."/>
            <person name="Pitluck S."/>
            <person name="Chertkov O."/>
            <person name="Brettin T."/>
            <person name="Bruce D."/>
            <person name="Han C."/>
            <person name="Schmutz J."/>
            <person name="Larimer F."/>
            <person name="Land M.L."/>
            <person name="Hauser L."/>
            <person name="Kyrpides N."/>
            <person name="Mikhailova N."/>
            <person name="Ye Q."/>
            <person name="Zhou J."/>
            <person name="Richardson P."/>
            <person name="Fields M.W."/>
        </authorList>
    </citation>
    <scope>NUCLEOTIDE SEQUENCE [LARGE SCALE GENOMIC DNA]</scope>
    <source>
        <strain evidence="7">QYMF</strain>
    </source>
</reference>
<protein>
    <recommendedName>
        <fullName evidence="4">ABC-type quaternary amine transporter</fullName>
        <ecNumber evidence="4">7.6.2.9</ecNumber>
    </recommendedName>
</protein>
<dbReference type="SUPFAM" id="SSF50331">
    <property type="entry name" value="MOP-like"/>
    <property type="match status" value="1"/>
</dbReference>
<dbReference type="Gene3D" id="2.40.50.100">
    <property type="match status" value="1"/>
</dbReference>
<dbReference type="SMART" id="SM00382">
    <property type="entry name" value="AAA"/>
    <property type="match status" value="1"/>
</dbReference>
<evidence type="ECO:0000259" key="5">
    <source>
        <dbReference type="PROSITE" id="PS50893"/>
    </source>
</evidence>
<dbReference type="FunFam" id="3.40.50.300:FF:000425">
    <property type="entry name" value="Probable ABC transporter, ATP-binding subunit"/>
    <property type="match status" value="1"/>
</dbReference>
<keyword evidence="3" id="KW-0067">ATP-binding</keyword>
<evidence type="ECO:0000256" key="4">
    <source>
        <dbReference type="ARBA" id="ARBA00066388"/>
    </source>
</evidence>
<dbReference type="GO" id="GO:0005524">
    <property type="term" value="F:ATP binding"/>
    <property type="evidence" value="ECO:0007669"/>
    <property type="project" value="UniProtKB-KW"/>
</dbReference>
<dbReference type="InterPro" id="IPR027417">
    <property type="entry name" value="P-loop_NTPase"/>
</dbReference>
<evidence type="ECO:0000313" key="7">
    <source>
        <dbReference type="Proteomes" id="UP000001572"/>
    </source>
</evidence>
<dbReference type="Pfam" id="PF00005">
    <property type="entry name" value="ABC_tran"/>
    <property type="match status" value="1"/>
</dbReference>
<keyword evidence="7" id="KW-1185">Reference proteome</keyword>
<gene>
    <name evidence="6" type="ordered locus">Amet_4627</name>
</gene>
<keyword evidence="2" id="KW-0547">Nucleotide-binding</keyword>
<dbReference type="SUPFAM" id="SSF52540">
    <property type="entry name" value="P-loop containing nucleoside triphosphate hydrolases"/>
    <property type="match status" value="1"/>
</dbReference>
<sequence>MHDIEIKSVTKTYIGTKEAAVKELSLVVEKGSIVTLLGPSGCGKSTTLRLIAGFERADSGSISLAGKTVSDSNTWIPPEKRGIGMVFQDYALFPHLNVFDNVGFGYKEKDRKSRVMEVLELVNLKGYEQRYPYELSGGQQQRVALARALTRRPVVVLLDEPFSNLDADLRVSMRIEVKRIIKEAGATAIFVSHDQKDALAISDQIVVMKDGIVQQIGTPREIYQYPENRFVASFVGQSNILEGTIDQDGQSIMTNLGTVPCAHSHCRCAGEKVCISIRPDSLQVDASGHIKGQVKTYTYTGESIDAVVSIIDEGGISQDMIVNLHPDQQINIGDEVRFRVLPNCVSVVKNDD</sequence>
<evidence type="ECO:0000313" key="6">
    <source>
        <dbReference type="EMBL" id="ABR50698.1"/>
    </source>
</evidence>
<dbReference type="InterPro" id="IPR050093">
    <property type="entry name" value="ABC_SmlMolc_Importer"/>
</dbReference>
<dbReference type="STRING" id="293826.Amet_4627"/>
<keyword evidence="1" id="KW-0813">Transport</keyword>
<dbReference type="OrthoDB" id="9802264at2"/>
<dbReference type="GO" id="GO:0015418">
    <property type="term" value="F:ABC-type quaternary ammonium compound transporting activity"/>
    <property type="evidence" value="ECO:0007669"/>
    <property type="project" value="UniProtKB-EC"/>
</dbReference>
<dbReference type="AlphaFoldDB" id="A6TWY0"/>
<dbReference type="InterPro" id="IPR013611">
    <property type="entry name" value="Transp-assoc_OB_typ2"/>
</dbReference>
<accession>A6TWY0</accession>